<dbReference type="PANTHER" id="PTHR31297:SF17">
    <property type="entry name" value="ENDOGLUCANASE"/>
    <property type="match status" value="1"/>
</dbReference>
<dbReference type="GO" id="GO:0009986">
    <property type="term" value="C:cell surface"/>
    <property type="evidence" value="ECO:0007669"/>
    <property type="project" value="TreeGrafter"/>
</dbReference>
<dbReference type="Proteomes" id="UP000076205">
    <property type="component" value="Unassembled WGS sequence"/>
</dbReference>
<proteinExistence type="inferred from homology"/>
<dbReference type="Pfam" id="PF00150">
    <property type="entry name" value="Cellulase"/>
    <property type="match status" value="1"/>
</dbReference>
<feature type="region of interest" description="Disordered" evidence="5">
    <location>
        <begin position="321"/>
        <end position="370"/>
    </location>
</feature>
<sequence length="370" mass="40648">MLKPFIATAILLSSGWAIAAEPPLTAARYAQMLGVGMDVDWARTERGIREFDPLVVRDFQVKGIHHVRIRVAGEPTEARLIHLRKLVEACEQYGVIPIIAYQADEYKNDPKADTEKEVINWWIAVAHYFGQRSPLLGFDLIYEPADKLNHNVASLNRVYEKAIKDIHAIDASRMIFIAPRLRAAPEDLSSLKLPAHSQNYLLAEWHIFPWGPLKTNGKYPWTSGTAAEKAAIRNRINAALHWQQKTGHVSWVGGWGVGESKSLTPTASQMAFATFMACELQQANIPYAINADVQFYDGEEGAWRPAPERLLQAMIAPVCEKPGEKPGHHAVKPAVRDARHATPAAASTAKSAAPSGSSASLNSPARSAAS</sequence>
<dbReference type="InterPro" id="IPR001547">
    <property type="entry name" value="Glyco_hydro_5"/>
</dbReference>
<comment type="similarity">
    <text evidence="4">Belongs to the glycosyl hydrolase 5 (cellulase A) family.</text>
</comment>
<evidence type="ECO:0000256" key="6">
    <source>
        <dbReference type="SAM" id="SignalP"/>
    </source>
</evidence>
<feature type="domain" description="Glycoside hydrolase family 5" evidence="7">
    <location>
        <begin position="62"/>
        <end position="276"/>
    </location>
</feature>
<dbReference type="GO" id="GO:0009251">
    <property type="term" value="P:glucan catabolic process"/>
    <property type="evidence" value="ECO:0007669"/>
    <property type="project" value="TreeGrafter"/>
</dbReference>
<feature type="compositionally biased region" description="Low complexity" evidence="5">
    <location>
        <begin position="341"/>
        <end position="370"/>
    </location>
</feature>
<dbReference type="Gene3D" id="3.20.20.80">
    <property type="entry name" value="Glycosidases"/>
    <property type="match status" value="1"/>
</dbReference>
<dbReference type="GO" id="GO:0008422">
    <property type="term" value="F:beta-glucosidase activity"/>
    <property type="evidence" value="ECO:0007669"/>
    <property type="project" value="TreeGrafter"/>
</dbReference>
<evidence type="ECO:0000313" key="8">
    <source>
        <dbReference type="EMBL" id="CZX96171.1"/>
    </source>
</evidence>
<dbReference type="PANTHER" id="PTHR31297">
    <property type="entry name" value="GLUCAN ENDO-1,6-BETA-GLUCOSIDASE B"/>
    <property type="match status" value="1"/>
</dbReference>
<dbReference type="InterPro" id="IPR017853">
    <property type="entry name" value="GH"/>
</dbReference>
<comment type="caution">
    <text evidence="8">The sequence shown here is derived from an EMBL/GenBank/DDBJ whole genome shotgun (WGS) entry which is preliminary data.</text>
</comment>
<dbReference type="AlphaFoldDB" id="A0A822X3J6"/>
<gene>
    <name evidence="8" type="ORF">SAMEA2273352_03797</name>
</gene>
<feature type="chain" id="PRO_5032848984" evidence="6">
    <location>
        <begin position="20"/>
        <end position="370"/>
    </location>
</feature>
<evidence type="ECO:0000256" key="4">
    <source>
        <dbReference type="RuleBase" id="RU361153"/>
    </source>
</evidence>
<organism evidence="8 9">
    <name type="scientific">Enterobacter hormaechei</name>
    <dbReference type="NCBI Taxonomy" id="158836"/>
    <lineage>
        <taxon>Bacteria</taxon>
        <taxon>Pseudomonadati</taxon>
        <taxon>Pseudomonadota</taxon>
        <taxon>Gammaproteobacteria</taxon>
        <taxon>Enterobacterales</taxon>
        <taxon>Enterobacteriaceae</taxon>
        <taxon>Enterobacter</taxon>
        <taxon>Enterobacter cloacae complex</taxon>
    </lineage>
</organism>
<keyword evidence="2 4" id="KW-0378">Hydrolase</keyword>
<evidence type="ECO:0000259" key="7">
    <source>
        <dbReference type="Pfam" id="PF00150"/>
    </source>
</evidence>
<evidence type="ECO:0000256" key="2">
    <source>
        <dbReference type="ARBA" id="ARBA00022801"/>
    </source>
</evidence>
<accession>A0A822X3J6</accession>
<reference evidence="8 9" key="1">
    <citation type="submission" date="2016-03" db="EMBL/GenBank/DDBJ databases">
        <authorList>
            <consortium name="Pathogen Informatics"/>
        </authorList>
    </citation>
    <scope>NUCLEOTIDE SEQUENCE [LARGE SCALE GENOMIC DNA]</scope>
    <source>
        <strain evidence="9">e1424</strain>
    </source>
</reference>
<evidence type="ECO:0000313" key="9">
    <source>
        <dbReference type="Proteomes" id="UP000076205"/>
    </source>
</evidence>
<protein>
    <submittedName>
        <fullName evidence="8">Cellulase (Glycosyl hydrolase family 5)</fullName>
    </submittedName>
</protein>
<evidence type="ECO:0000256" key="3">
    <source>
        <dbReference type="ARBA" id="ARBA00023295"/>
    </source>
</evidence>
<dbReference type="SUPFAM" id="SSF51445">
    <property type="entry name" value="(Trans)glycosidases"/>
    <property type="match status" value="1"/>
</dbReference>
<keyword evidence="3 4" id="KW-0326">Glycosidase</keyword>
<dbReference type="GO" id="GO:0005576">
    <property type="term" value="C:extracellular region"/>
    <property type="evidence" value="ECO:0007669"/>
    <property type="project" value="TreeGrafter"/>
</dbReference>
<feature type="signal peptide" evidence="6">
    <location>
        <begin position="1"/>
        <end position="19"/>
    </location>
</feature>
<evidence type="ECO:0000256" key="5">
    <source>
        <dbReference type="SAM" id="MobiDB-lite"/>
    </source>
</evidence>
<keyword evidence="1 6" id="KW-0732">Signal</keyword>
<dbReference type="InterPro" id="IPR050386">
    <property type="entry name" value="Glycosyl_hydrolase_5"/>
</dbReference>
<dbReference type="EMBL" id="FJYW01000009">
    <property type="protein sequence ID" value="CZX96171.1"/>
    <property type="molecule type" value="Genomic_DNA"/>
</dbReference>
<evidence type="ECO:0000256" key="1">
    <source>
        <dbReference type="ARBA" id="ARBA00022729"/>
    </source>
</evidence>
<name>A0A822X3J6_9ENTR</name>